<evidence type="ECO:0000313" key="1">
    <source>
        <dbReference type="EMBL" id="OBZ66772.1"/>
    </source>
</evidence>
<gene>
    <name evidence="1" type="ORF">A0H81_13249</name>
</gene>
<name>A0A1C7LPY7_GRIFR</name>
<keyword evidence="2" id="KW-1185">Reference proteome</keyword>
<proteinExistence type="predicted"/>
<sequence>MSLNTSPSLISTSFASPRLAPCEPCAFHDPFHAHSRDGFGGSAGTGVDSIFTFAVGRNHFLSAEFRLRGRRPVRREDAQSASWVWYVSLLSEGHVQRQLKIQCNLSFNGRPRTRLYAFSSYLPIFDHSQLSLNHARFLHPIVRHMHWTYVTNTTTDGQSCLIQRLHQSSHT</sequence>
<dbReference type="Proteomes" id="UP000092993">
    <property type="component" value="Unassembled WGS sequence"/>
</dbReference>
<reference evidence="1 2" key="1">
    <citation type="submission" date="2016-03" db="EMBL/GenBank/DDBJ databases">
        <title>Whole genome sequencing of Grifola frondosa 9006-11.</title>
        <authorList>
            <person name="Min B."/>
            <person name="Park H."/>
            <person name="Kim J.-G."/>
            <person name="Cho H."/>
            <person name="Oh Y.-L."/>
            <person name="Kong W.-S."/>
            <person name="Choi I.-G."/>
        </authorList>
    </citation>
    <scope>NUCLEOTIDE SEQUENCE [LARGE SCALE GENOMIC DNA]</scope>
    <source>
        <strain evidence="1 2">9006-11</strain>
    </source>
</reference>
<accession>A0A1C7LPY7</accession>
<evidence type="ECO:0000313" key="2">
    <source>
        <dbReference type="Proteomes" id="UP000092993"/>
    </source>
</evidence>
<dbReference type="EMBL" id="LUGG01000027">
    <property type="protein sequence ID" value="OBZ66772.1"/>
    <property type="molecule type" value="Genomic_DNA"/>
</dbReference>
<protein>
    <submittedName>
        <fullName evidence="1">Uncharacterized protein</fullName>
    </submittedName>
</protein>
<comment type="caution">
    <text evidence="1">The sequence shown here is derived from an EMBL/GenBank/DDBJ whole genome shotgun (WGS) entry which is preliminary data.</text>
</comment>
<organism evidence="1 2">
    <name type="scientific">Grifola frondosa</name>
    <name type="common">Maitake</name>
    <name type="synonym">Polyporus frondosus</name>
    <dbReference type="NCBI Taxonomy" id="5627"/>
    <lineage>
        <taxon>Eukaryota</taxon>
        <taxon>Fungi</taxon>
        <taxon>Dikarya</taxon>
        <taxon>Basidiomycota</taxon>
        <taxon>Agaricomycotina</taxon>
        <taxon>Agaricomycetes</taxon>
        <taxon>Polyporales</taxon>
        <taxon>Grifolaceae</taxon>
        <taxon>Grifola</taxon>
    </lineage>
</organism>
<dbReference type="AlphaFoldDB" id="A0A1C7LPY7"/>